<keyword evidence="5" id="KW-0479">Metal-binding</keyword>
<organism evidence="11 12">
    <name type="scientific">Piloderma croceum (strain F 1598)</name>
    <dbReference type="NCBI Taxonomy" id="765440"/>
    <lineage>
        <taxon>Eukaryota</taxon>
        <taxon>Fungi</taxon>
        <taxon>Dikarya</taxon>
        <taxon>Basidiomycota</taxon>
        <taxon>Agaricomycotina</taxon>
        <taxon>Agaricomycetes</taxon>
        <taxon>Agaricomycetidae</taxon>
        <taxon>Atheliales</taxon>
        <taxon>Atheliaceae</taxon>
        <taxon>Piloderma</taxon>
    </lineage>
</organism>
<dbReference type="InterPro" id="IPR003846">
    <property type="entry name" value="SelO"/>
</dbReference>
<dbReference type="EMBL" id="KN832986">
    <property type="protein sequence ID" value="KIM84990.1"/>
    <property type="molecule type" value="Genomic_DNA"/>
</dbReference>
<feature type="non-terminal residue" evidence="11">
    <location>
        <position position="1"/>
    </location>
</feature>
<evidence type="ECO:0000256" key="3">
    <source>
        <dbReference type="ARBA" id="ARBA00022679"/>
    </source>
</evidence>
<reference evidence="11 12" key="1">
    <citation type="submission" date="2014-04" db="EMBL/GenBank/DDBJ databases">
        <authorList>
            <consortium name="DOE Joint Genome Institute"/>
            <person name="Kuo A."/>
            <person name="Tarkka M."/>
            <person name="Buscot F."/>
            <person name="Kohler A."/>
            <person name="Nagy L.G."/>
            <person name="Floudas D."/>
            <person name="Copeland A."/>
            <person name="Barry K.W."/>
            <person name="Cichocki N."/>
            <person name="Veneault-Fourrey C."/>
            <person name="LaButti K."/>
            <person name="Lindquist E.A."/>
            <person name="Lipzen A."/>
            <person name="Lundell T."/>
            <person name="Morin E."/>
            <person name="Murat C."/>
            <person name="Sun H."/>
            <person name="Tunlid A."/>
            <person name="Henrissat B."/>
            <person name="Grigoriev I.V."/>
            <person name="Hibbett D.S."/>
            <person name="Martin F."/>
            <person name="Nordberg H.P."/>
            <person name="Cantor M.N."/>
            <person name="Hua S.X."/>
        </authorList>
    </citation>
    <scope>NUCLEOTIDE SEQUENCE [LARGE SCALE GENOMIC DNA]</scope>
    <source>
        <strain evidence="11 12">F 1598</strain>
    </source>
</reference>
<comment type="cofactor">
    <cofactor evidence="1">
        <name>Mg(2+)</name>
        <dbReference type="ChEBI" id="CHEBI:18420"/>
    </cofactor>
</comment>
<evidence type="ECO:0000256" key="2">
    <source>
        <dbReference type="ARBA" id="ARBA00009747"/>
    </source>
</evidence>
<protein>
    <recommendedName>
        <fullName evidence="9">Selenoprotein O</fullName>
    </recommendedName>
</protein>
<dbReference type="HOGENOM" id="CLU_010245_2_0_1"/>
<evidence type="ECO:0000256" key="5">
    <source>
        <dbReference type="ARBA" id="ARBA00022723"/>
    </source>
</evidence>
<dbReference type="GO" id="GO:0005524">
    <property type="term" value="F:ATP binding"/>
    <property type="evidence" value="ECO:0007669"/>
    <property type="project" value="UniProtKB-KW"/>
</dbReference>
<evidence type="ECO:0000256" key="6">
    <source>
        <dbReference type="ARBA" id="ARBA00022741"/>
    </source>
</evidence>
<proteinExistence type="inferred from homology"/>
<evidence type="ECO:0000256" key="9">
    <source>
        <dbReference type="ARBA" id="ARBA00031547"/>
    </source>
</evidence>
<dbReference type="Proteomes" id="UP000054166">
    <property type="component" value="Unassembled WGS sequence"/>
</dbReference>
<dbReference type="AlphaFoldDB" id="A0A0C3FLN9"/>
<name>A0A0C3FLN9_PILCF</name>
<sequence length="696" mass="77549">VTPDPNTPTPSSFLHEVLAKKPTIQRRARLLSSPSHFSYVSPLPLPFPYQISAQDGEVGDKPEDRAAYVEKWLSMREATHARGQEGDSASANGLTKFYPENRDQPRELIGLAETGLRDCLPQLDVGDAFQILGKPALLPPLGSNSTNTEASADAQAARQDLLDILSGHATLMSDSPEAGFAPWSLRYSGHQFGTWAGQLGDGRAISVLVTPHPSDPDLTYELQLKGAGRTPFSRSADGLAVLRSSIREFLGAEAINALQIPTTRSLSLISLPSLPVAREREESACILTRVAPSFMRIGSFEAFNGPSNMFFFGGGQQDPDWEGLRVLGEWVAKRVLRLEAANQGRAWGKELVMEVARRNAEMVAGWQVYGFMHGVMNTDNISVLGLTIDYGPYAFMDVFDPYHICNHTDQEGRYAYKYQPNMIIYACRHLLNTLSPLIGAESVLGNKPVGPGWMQGASDETIAEWGEKGKESREEMEVLIQTTCSVEYGRLMKKRLALRKQEKSDENHLVQPLLDIMAEHKLDFHATFRKLSFFKPSLLTSSPTDPNPNQNVLEKFISDLLNLSPEGRSMDHTKATNDWMAWFEKYTQRILSERDEWTAGEDWDSEREKAAKAANPRFVLRQWVLEEVIKKVEVDAESGKKILGKVLQMSCSPFEPWGAEGDERPDEELDAEVREERRYCGMGEKALLGFQCSCSS</sequence>
<evidence type="ECO:0000256" key="7">
    <source>
        <dbReference type="ARBA" id="ARBA00022840"/>
    </source>
</evidence>
<keyword evidence="3" id="KW-0808">Transferase</keyword>
<evidence type="ECO:0000256" key="1">
    <source>
        <dbReference type="ARBA" id="ARBA00001946"/>
    </source>
</evidence>
<gene>
    <name evidence="11" type="ORF">PILCRDRAFT_66976</name>
</gene>
<accession>A0A0C3FLN9</accession>
<dbReference type="OrthoDB" id="10254721at2759"/>
<dbReference type="Pfam" id="PF02696">
    <property type="entry name" value="SelO"/>
    <property type="match status" value="1"/>
</dbReference>
<evidence type="ECO:0000256" key="8">
    <source>
        <dbReference type="ARBA" id="ARBA00022842"/>
    </source>
</evidence>
<dbReference type="GO" id="GO:0005739">
    <property type="term" value="C:mitochondrion"/>
    <property type="evidence" value="ECO:0007669"/>
    <property type="project" value="TreeGrafter"/>
</dbReference>
<keyword evidence="4" id="KW-0548">Nucleotidyltransferase</keyword>
<dbReference type="GO" id="GO:0070733">
    <property type="term" value="F:AMPylase activity"/>
    <property type="evidence" value="ECO:0007669"/>
    <property type="project" value="TreeGrafter"/>
</dbReference>
<reference evidence="12" key="2">
    <citation type="submission" date="2015-01" db="EMBL/GenBank/DDBJ databases">
        <title>Evolutionary Origins and Diversification of the Mycorrhizal Mutualists.</title>
        <authorList>
            <consortium name="DOE Joint Genome Institute"/>
            <consortium name="Mycorrhizal Genomics Consortium"/>
            <person name="Kohler A."/>
            <person name="Kuo A."/>
            <person name="Nagy L.G."/>
            <person name="Floudas D."/>
            <person name="Copeland A."/>
            <person name="Barry K.W."/>
            <person name="Cichocki N."/>
            <person name="Veneault-Fourrey C."/>
            <person name="LaButti K."/>
            <person name="Lindquist E.A."/>
            <person name="Lipzen A."/>
            <person name="Lundell T."/>
            <person name="Morin E."/>
            <person name="Murat C."/>
            <person name="Riley R."/>
            <person name="Ohm R."/>
            <person name="Sun H."/>
            <person name="Tunlid A."/>
            <person name="Henrissat B."/>
            <person name="Grigoriev I.V."/>
            <person name="Hibbett D.S."/>
            <person name="Martin F."/>
        </authorList>
    </citation>
    <scope>NUCLEOTIDE SEQUENCE [LARGE SCALE GENOMIC DNA]</scope>
    <source>
        <strain evidence="12">F 1598</strain>
    </source>
</reference>
<dbReference type="PANTHER" id="PTHR32057">
    <property type="entry name" value="PROTEIN ADENYLYLTRANSFERASE SELO, MITOCHONDRIAL"/>
    <property type="match status" value="1"/>
</dbReference>
<feature type="region of interest" description="Disordered" evidence="10">
    <location>
        <begin position="79"/>
        <end position="99"/>
    </location>
</feature>
<evidence type="ECO:0000313" key="12">
    <source>
        <dbReference type="Proteomes" id="UP000054166"/>
    </source>
</evidence>
<keyword evidence="6" id="KW-0547">Nucleotide-binding</keyword>
<dbReference type="FunCoup" id="A0A0C3FLN9">
    <property type="interactions" value="53"/>
</dbReference>
<evidence type="ECO:0000256" key="10">
    <source>
        <dbReference type="SAM" id="MobiDB-lite"/>
    </source>
</evidence>
<dbReference type="InParanoid" id="A0A0C3FLN9"/>
<evidence type="ECO:0000313" key="11">
    <source>
        <dbReference type="EMBL" id="KIM84990.1"/>
    </source>
</evidence>
<dbReference type="GO" id="GO:0046872">
    <property type="term" value="F:metal ion binding"/>
    <property type="evidence" value="ECO:0007669"/>
    <property type="project" value="UniProtKB-KW"/>
</dbReference>
<comment type="similarity">
    <text evidence="2">Belongs to the SELO family.</text>
</comment>
<keyword evidence="8" id="KW-0460">Magnesium</keyword>
<dbReference type="PANTHER" id="PTHR32057:SF14">
    <property type="entry name" value="PROTEIN ADENYLYLTRANSFERASE SELO, MITOCHONDRIAL"/>
    <property type="match status" value="1"/>
</dbReference>
<keyword evidence="12" id="KW-1185">Reference proteome</keyword>
<evidence type="ECO:0000256" key="4">
    <source>
        <dbReference type="ARBA" id="ARBA00022695"/>
    </source>
</evidence>
<keyword evidence="7" id="KW-0067">ATP-binding</keyword>